<evidence type="ECO:0000259" key="2">
    <source>
        <dbReference type="PROSITE" id="PS50191"/>
    </source>
</evidence>
<feature type="region of interest" description="Disordered" evidence="1">
    <location>
        <begin position="273"/>
        <end position="320"/>
    </location>
</feature>
<dbReference type="InterPro" id="IPR001251">
    <property type="entry name" value="CRAL-TRIO_dom"/>
</dbReference>
<protein>
    <recommendedName>
        <fullName evidence="2">CRAL-TRIO domain-containing protein</fullName>
    </recommendedName>
</protein>
<dbReference type="InterPro" id="IPR051026">
    <property type="entry name" value="PI/PC_transfer"/>
</dbReference>
<reference evidence="3" key="1">
    <citation type="journal article" date="2020" name="bioRxiv">
        <title>Whole genome comparisons of ergot fungi reveals the divergence and evolution of species within the genus Claviceps are the result of varying mechanisms driving genome evolution and host range expansion.</title>
        <authorList>
            <person name="Wyka S.A."/>
            <person name="Mondo S.J."/>
            <person name="Liu M."/>
            <person name="Dettman J."/>
            <person name="Nalam V."/>
            <person name="Broders K.D."/>
        </authorList>
    </citation>
    <scope>NUCLEOTIDE SEQUENCE</scope>
    <source>
        <strain evidence="3">CCC 602</strain>
    </source>
</reference>
<dbReference type="Gene3D" id="3.40.525.10">
    <property type="entry name" value="CRAL-TRIO lipid binding domain"/>
    <property type="match status" value="1"/>
</dbReference>
<organism evidence="3 4">
    <name type="scientific">Claviceps pusilla</name>
    <dbReference type="NCBI Taxonomy" id="123648"/>
    <lineage>
        <taxon>Eukaryota</taxon>
        <taxon>Fungi</taxon>
        <taxon>Dikarya</taxon>
        <taxon>Ascomycota</taxon>
        <taxon>Pezizomycotina</taxon>
        <taxon>Sordariomycetes</taxon>
        <taxon>Hypocreomycetidae</taxon>
        <taxon>Hypocreales</taxon>
        <taxon>Clavicipitaceae</taxon>
        <taxon>Claviceps</taxon>
    </lineage>
</organism>
<feature type="domain" description="CRAL-TRIO" evidence="2">
    <location>
        <begin position="1"/>
        <end position="187"/>
    </location>
</feature>
<dbReference type="PANTHER" id="PTHR45657:SF3">
    <property type="entry name" value="TRANSPORTER, PUTATIVE (AFU_ORTHOLOGUE AFUA_5G09260)-RELATED"/>
    <property type="match status" value="1"/>
</dbReference>
<dbReference type="AlphaFoldDB" id="A0A9P7N7Z2"/>
<dbReference type="SMART" id="SM00516">
    <property type="entry name" value="SEC14"/>
    <property type="match status" value="1"/>
</dbReference>
<dbReference type="Proteomes" id="UP000748025">
    <property type="component" value="Unassembled WGS sequence"/>
</dbReference>
<comment type="caution">
    <text evidence="3">The sequence shown here is derived from an EMBL/GenBank/DDBJ whole genome shotgun (WGS) entry which is preliminary data.</text>
</comment>
<sequence>YPQWTGRRDRRGTPVFVFDVKHLDSKTISEYERQGAKSTFSDAKTDGRTPPGLLRLFALYENLTRFTQPFCTQLVDRDHAEVPITMSVNIVDITGVGLKQFWNLKSHMQAASQLATAHYPETLDTIFIIGAPFFFSTIWGWVRRWFDPMTVSKIHVLAPHEVKPVLERFIDPSNIPKKYGGGLDFASGQPAVADPAWEGVVAWENGFTSFPAGPLLWEEEEEEEGKEQGNKHTSKRLVCVATGKEKGKPRNLRVCSMPKVWPPATAQAIRHSGTEVQIPTGSSPFFSPRDEHTHTYEDDSDASEGSQTSTATHTDDALSNGDLFEKFTLEEKAHGHSNGHSNGNGNGNGNLAQILPANAAATA</sequence>
<evidence type="ECO:0000313" key="4">
    <source>
        <dbReference type="Proteomes" id="UP000748025"/>
    </source>
</evidence>
<dbReference type="InterPro" id="IPR036865">
    <property type="entry name" value="CRAL-TRIO_dom_sf"/>
</dbReference>
<dbReference type="CDD" id="cd00170">
    <property type="entry name" value="SEC14"/>
    <property type="match status" value="1"/>
</dbReference>
<dbReference type="OrthoDB" id="30289at2759"/>
<evidence type="ECO:0000256" key="1">
    <source>
        <dbReference type="SAM" id="MobiDB-lite"/>
    </source>
</evidence>
<feature type="non-terminal residue" evidence="3">
    <location>
        <position position="1"/>
    </location>
</feature>
<name>A0A9P7N7Z2_9HYPO</name>
<accession>A0A9P7N7Z2</accession>
<feature type="compositionally biased region" description="Polar residues" evidence="1">
    <location>
        <begin position="303"/>
        <end position="312"/>
    </location>
</feature>
<keyword evidence="4" id="KW-1185">Reference proteome</keyword>
<feature type="compositionally biased region" description="Polar residues" evidence="1">
    <location>
        <begin position="274"/>
        <end position="285"/>
    </location>
</feature>
<evidence type="ECO:0000313" key="3">
    <source>
        <dbReference type="EMBL" id="KAG5999367.1"/>
    </source>
</evidence>
<dbReference type="Pfam" id="PF00650">
    <property type="entry name" value="CRAL_TRIO"/>
    <property type="match status" value="1"/>
</dbReference>
<dbReference type="SUPFAM" id="SSF52087">
    <property type="entry name" value="CRAL/TRIO domain"/>
    <property type="match status" value="1"/>
</dbReference>
<feature type="region of interest" description="Disordered" evidence="1">
    <location>
        <begin position="333"/>
        <end position="363"/>
    </location>
</feature>
<feature type="compositionally biased region" description="Basic and acidic residues" evidence="1">
    <location>
        <begin position="288"/>
        <end position="297"/>
    </location>
</feature>
<proteinExistence type="predicted"/>
<dbReference type="EMBL" id="SRPW01001723">
    <property type="protein sequence ID" value="KAG5999367.1"/>
    <property type="molecule type" value="Genomic_DNA"/>
</dbReference>
<dbReference type="PROSITE" id="PS50191">
    <property type="entry name" value="CRAL_TRIO"/>
    <property type="match status" value="1"/>
</dbReference>
<dbReference type="PANTHER" id="PTHR45657">
    <property type="entry name" value="CRAL-TRIO DOMAIN-CONTAINING PROTEIN YKL091C-RELATED"/>
    <property type="match status" value="1"/>
</dbReference>
<gene>
    <name evidence="3" type="ORF">E4U43_002105</name>
</gene>